<evidence type="ECO:0000313" key="2">
    <source>
        <dbReference type="Proteomes" id="UP000054032"/>
    </source>
</evidence>
<dbReference type="EMBL" id="KI963953">
    <property type="protein sequence ID" value="EUC47434.1"/>
    <property type="molecule type" value="Genomic_DNA"/>
</dbReference>
<name>W6ZJ17_COCMI</name>
<organism evidence="1 2">
    <name type="scientific">Bipolaris oryzae ATCC 44560</name>
    <dbReference type="NCBI Taxonomy" id="930090"/>
    <lineage>
        <taxon>Eukaryota</taxon>
        <taxon>Fungi</taxon>
        <taxon>Dikarya</taxon>
        <taxon>Ascomycota</taxon>
        <taxon>Pezizomycotina</taxon>
        <taxon>Dothideomycetes</taxon>
        <taxon>Pleosporomycetidae</taxon>
        <taxon>Pleosporales</taxon>
        <taxon>Pleosporineae</taxon>
        <taxon>Pleosporaceae</taxon>
        <taxon>Bipolaris</taxon>
    </lineage>
</organism>
<accession>W6ZJ17</accession>
<dbReference type="AlphaFoldDB" id="W6ZJ17"/>
<gene>
    <name evidence="1" type="ORF">COCMIDRAFT_90333</name>
</gene>
<protein>
    <submittedName>
        <fullName evidence="1">Uncharacterized protein</fullName>
    </submittedName>
</protein>
<dbReference type="Proteomes" id="UP000054032">
    <property type="component" value="Unassembled WGS sequence"/>
</dbReference>
<sequence length="96" mass="10850">MRNSDTYSGIKSFHQASKFVQKVFSDVAFFSHLRTLITYPLSHKEKLSQEIYTIVGGAKTDHVLNAERQKKAKTYDSGDSLVVTHLTTNPPVNCLY</sequence>
<feature type="non-terminal residue" evidence="1">
    <location>
        <position position="96"/>
    </location>
</feature>
<evidence type="ECO:0000313" key="1">
    <source>
        <dbReference type="EMBL" id="EUC47434.1"/>
    </source>
</evidence>
<dbReference type="KEGG" id="bor:COCMIDRAFT_90333"/>
<dbReference type="RefSeq" id="XP_007686134.1">
    <property type="nucleotide sequence ID" value="XM_007687944.1"/>
</dbReference>
<proteinExistence type="predicted"/>
<dbReference type="HOGENOM" id="CLU_2359397_0_0_1"/>
<dbReference type="OrthoDB" id="3763505at2759"/>
<reference evidence="1 2" key="1">
    <citation type="journal article" date="2013" name="PLoS Genet.">
        <title>Comparative genome structure, secondary metabolite, and effector coding capacity across Cochliobolus pathogens.</title>
        <authorList>
            <person name="Condon B.J."/>
            <person name="Leng Y."/>
            <person name="Wu D."/>
            <person name="Bushley K.E."/>
            <person name="Ohm R.A."/>
            <person name="Otillar R."/>
            <person name="Martin J."/>
            <person name="Schackwitz W."/>
            <person name="Grimwood J."/>
            <person name="MohdZainudin N."/>
            <person name="Xue C."/>
            <person name="Wang R."/>
            <person name="Manning V.A."/>
            <person name="Dhillon B."/>
            <person name="Tu Z.J."/>
            <person name="Steffenson B.J."/>
            <person name="Salamov A."/>
            <person name="Sun H."/>
            <person name="Lowry S."/>
            <person name="LaButti K."/>
            <person name="Han J."/>
            <person name="Copeland A."/>
            <person name="Lindquist E."/>
            <person name="Barry K."/>
            <person name="Schmutz J."/>
            <person name="Baker S.E."/>
            <person name="Ciuffetti L.M."/>
            <person name="Grigoriev I.V."/>
            <person name="Zhong S."/>
            <person name="Turgeon B.G."/>
        </authorList>
    </citation>
    <scope>NUCLEOTIDE SEQUENCE [LARGE SCALE GENOMIC DNA]</scope>
    <source>
        <strain evidence="1 2">ATCC 44560</strain>
    </source>
</reference>
<dbReference type="GeneID" id="19127662"/>
<keyword evidence="2" id="KW-1185">Reference proteome</keyword>